<evidence type="ECO:0000313" key="2">
    <source>
        <dbReference type="Proteomes" id="UP000273054"/>
    </source>
</evidence>
<accession>A0A2R8FDL8</accession>
<gene>
    <name evidence="1" type="ORF">BRZCDTV_161</name>
</gene>
<name>A0A2R8FDL8_9VIRU</name>
<dbReference type="Proteomes" id="UP000273054">
    <property type="component" value="Segment"/>
</dbReference>
<organism evidence="1">
    <name type="scientific">Brazilian cedratvirus IHUMI</name>
    <dbReference type="NCBI Taxonomy" id="2126980"/>
    <lineage>
        <taxon>Viruses</taxon>
        <taxon>Pithoviruses</taxon>
        <taxon>Orthocedratvirinae</taxon>
        <taxon>Alphacedratvirus</taxon>
        <taxon>Alphacedratvirus brasiliense</taxon>
    </lineage>
</organism>
<sequence>MEDYYGKLVVFALHFSHFVEGTPISELETKIAVESERQLIYEIARNVAHLTRFTWVSSSSITERYRTENRNLMGKFVFDKQVIYFTCRELCSTSS</sequence>
<proteinExistence type="predicted"/>
<protein>
    <submittedName>
        <fullName evidence="1">Uncharacterized protein</fullName>
    </submittedName>
</protein>
<reference evidence="1" key="1">
    <citation type="submission" date="2018-03" db="EMBL/GenBank/DDBJ databases">
        <authorList>
            <consortium name="Urmite Genomes"/>
        </authorList>
    </citation>
    <scope>NUCLEOTIDE SEQUENCE [LARGE SCALE GENOMIC DNA]</scope>
    <source>
        <strain evidence="1">IHUMI-27.7</strain>
    </source>
</reference>
<dbReference type="EMBL" id="LT994651">
    <property type="protein sequence ID" value="SPN79107.1"/>
    <property type="molecule type" value="Genomic_DNA"/>
</dbReference>
<evidence type="ECO:0000313" key="1">
    <source>
        <dbReference type="EMBL" id="SPN79107.1"/>
    </source>
</evidence>
<keyword evidence="2" id="KW-1185">Reference proteome</keyword>